<dbReference type="OMA" id="GYNKCNS"/>
<dbReference type="InParanoid" id="G4TGZ5"/>
<evidence type="ECO:0000256" key="2">
    <source>
        <dbReference type="SAM" id="Phobius"/>
    </source>
</evidence>
<evidence type="ECO:0000313" key="5">
    <source>
        <dbReference type="Proteomes" id="UP000007148"/>
    </source>
</evidence>
<evidence type="ECO:0000256" key="3">
    <source>
        <dbReference type="SAM" id="SignalP"/>
    </source>
</evidence>
<dbReference type="AlphaFoldDB" id="G4TGZ5"/>
<sequence>MLTLLATALVSSTAVLAQGGAFTPLASQSFTYTALPYQADPNTGERGHQYGYNICNSTTQGQESLCQTAIINSIDDFCLWGPPEPNSLIGDTEGEAVAWCTKGGHGTRVIPEGALTGVQFMRTPDYIQVTGHIRQERINIAADDSGGEMDPHGADQRGNPLGGLLFSNAWGGGYVQAIEWHNFMGGGVFCLKACDPRGPNAARFCEHIFDRIGCAYNAPAAYEDGVFESCLGENQDFPGIYTSNGVVMTYTQPPESLGPISVRPYEPRIPASSSCTPYTSSALYTDAPPATGAAASSSSTTSRASTSTPRSTATRSTTGTSASATSTPGAGFVGASVSLSALLAGFFAFAVAL</sequence>
<keyword evidence="3" id="KW-0732">Signal</keyword>
<feature type="chain" id="PRO_5003468744" description="Macrofage activating glycoprotein" evidence="3">
    <location>
        <begin position="18"/>
        <end position="353"/>
    </location>
</feature>
<organism evidence="4 5">
    <name type="scientific">Serendipita indica (strain DSM 11827)</name>
    <name type="common">Root endophyte fungus</name>
    <name type="synonym">Piriformospora indica</name>
    <dbReference type="NCBI Taxonomy" id="1109443"/>
    <lineage>
        <taxon>Eukaryota</taxon>
        <taxon>Fungi</taxon>
        <taxon>Dikarya</taxon>
        <taxon>Basidiomycota</taxon>
        <taxon>Agaricomycotina</taxon>
        <taxon>Agaricomycetes</taxon>
        <taxon>Sebacinales</taxon>
        <taxon>Serendipitaceae</taxon>
        <taxon>Serendipita</taxon>
    </lineage>
</organism>
<dbReference type="eggNOG" id="ENOG502R3Y3">
    <property type="taxonomic scope" value="Eukaryota"/>
</dbReference>
<accession>G4TGZ5</accession>
<gene>
    <name evidence="4" type="ORF">PIIN_04526</name>
</gene>
<evidence type="ECO:0000313" key="4">
    <source>
        <dbReference type="EMBL" id="CCA70589.1"/>
    </source>
</evidence>
<proteinExistence type="predicted"/>
<keyword evidence="2" id="KW-1133">Transmembrane helix</keyword>
<feature type="region of interest" description="Disordered" evidence="1">
    <location>
        <begin position="293"/>
        <end position="327"/>
    </location>
</feature>
<name>G4TGZ5_SERID</name>
<dbReference type="STRING" id="1109443.G4TGZ5"/>
<dbReference type="OrthoDB" id="2564904at2759"/>
<protein>
    <recommendedName>
        <fullName evidence="6">Macrofage activating glycoprotein</fullName>
    </recommendedName>
</protein>
<feature type="transmembrane region" description="Helical" evidence="2">
    <location>
        <begin position="330"/>
        <end position="352"/>
    </location>
</feature>
<keyword evidence="2" id="KW-0812">Transmembrane</keyword>
<dbReference type="Proteomes" id="UP000007148">
    <property type="component" value="Unassembled WGS sequence"/>
</dbReference>
<comment type="caution">
    <text evidence="4">The sequence shown here is derived from an EMBL/GenBank/DDBJ whole genome shotgun (WGS) entry which is preliminary data.</text>
</comment>
<dbReference type="EMBL" id="CAFZ01000087">
    <property type="protein sequence ID" value="CCA70589.1"/>
    <property type="molecule type" value="Genomic_DNA"/>
</dbReference>
<evidence type="ECO:0000256" key="1">
    <source>
        <dbReference type="SAM" id="MobiDB-lite"/>
    </source>
</evidence>
<keyword evidence="2" id="KW-0472">Membrane</keyword>
<reference evidence="4 5" key="1">
    <citation type="journal article" date="2011" name="PLoS Pathog.">
        <title>Endophytic Life Strategies Decoded by Genome and Transcriptome Analyses of the Mutualistic Root Symbiont Piriformospora indica.</title>
        <authorList>
            <person name="Zuccaro A."/>
            <person name="Lahrmann U."/>
            <person name="Guldener U."/>
            <person name="Langen G."/>
            <person name="Pfiffi S."/>
            <person name="Biedenkopf D."/>
            <person name="Wong P."/>
            <person name="Samans B."/>
            <person name="Grimm C."/>
            <person name="Basiewicz M."/>
            <person name="Murat C."/>
            <person name="Martin F."/>
            <person name="Kogel K.H."/>
        </authorList>
    </citation>
    <scope>NUCLEOTIDE SEQUENCE [LARGE SCALE GENOMIC DNA]</scope>
    <source>
        <strain evidence="4 5">DSM 11827</strain>
    </source>
</reference>
<keyword evidence="5" id="KW-1185">Reference proteome</keyword>
<dbReference type="HOGENOM" id="CLU_036093_2_2_1"/>
<feature type="signal peptide" evidence="3">
    <location>
        <begin position="1"/>
        <end position="17"/>
    </location>
</feature>
<evidence type="ECO:0008006" key="6">
    <source>
        <dbReference type="Google" id="ProtNLM"/>
    </source>
</evidence>